<dbReference type="EMBL" id="BNJJ01000002">
    <property type="protein sequence ID" value="GHO82837.1"/>
    <property type="molecule type" value="Genomic_DNA"/>
</dbReference>
<protein>
    <recommendedName>
        <fullName evidence="3">UspA domain-containing protein</fullName>
    </recommendedName>
</protein>
<dbReference type="SUPFAM" id="SSF52402">
    <property type="entry name" value="Adenine nucleotide alpha hydrolases-like"/>
    <property type="match status" value="1"/>
</dbReference>
<keyword evidence="2" id="KW-1185">Reference proteome</keyword>
<evidence type="ECO:0008006" key="3">
    <source>
        <dbReference type="Google" id="ProtNLM"/>
    </source>
</evidence>
<organism evidence="1 2">
    <name type="scientific">Dictyobacter formicarum</name>
    <dbReference type="NCBI Taxonomy" id="2778368"/>
    <lineage>
        <taxon>Bacteria</taxon>
        <taxon>Bacillati</taxon>
        <taxon>Chloroflexota</taxon>
        <taxon>Ktedonobacteria</taxon>
        <taxon>Ktedonobacterales</taxon>
        <taxon>Dictyobacteraceae</taxon>
        <taxon>Dictyobacter</taxon>
    </lineage>
</organism>
<evidence type="ECO:0000313" key="2">
    <source>
        <dbReference type="Proteomes" id="UP000635565"/>
    </source>
</evidence>
<sequence length="168" mass="19232">MRRLLLPFTHGIDGTALEYAFVFARQVQSTLVVGSWLTRPTAGKSGRLLLGHIEQSQDFLALTGYKAQRFQVPVEPIELYSIDIAKSMRALASEMGCDAILLFMRYGKILLISKEEMQQLLHDSHIPVLIIRLPDRYPTWQKLKDWSIFCLLRIHKSAKKKPVLIPQT</sequence>
<evidence type="ECO:0000313" key="1">
    <source>
        <dbReference type="EMBL" id="GHO82837.1"/>
    </source>
</evidence>
<dbReference type="RefSeq" id="WP_201360474.1">
    <property type="nucleotide sequence ID" value="NZ_BNJJ01000002.1"/>
</dbReference>
<comment type="caution">
    <text evidence="1">The sequence shown here is derived from an EMBL/GenBank/DDBJ whole genome shotgun (WGS) entry which is preliminary data.</text>
</comment>
<dbReference type="Proteomes" id="UP000635565">
    <property type="component" value="Unassembled WGS sequence"/>
</dbReference>
<reference evidence="1 2" key="1">
    <citation type="journal article" date="2021" name="Int. J. Syst. Evol. Microbiol.">
        <title>Reticulibacter mediterranei gen. nov., sp. nov., within the new family Reticulibacteraceae fam. nov., and Ktedonospora formicarum gen. nov., sp. nov., Ktedonobacter robiniae sp. nov., Dictyobacter formicarum sp. nov. and Dictyobacter arantiisoli sp. nov., belonging to the class Ktedonobacteria.</title>
        <authorList>
            <person name="Yabe S."/>
            <person name="Zheng Y."/>
            <person name="Wang C.M."/>
            <person name="Sakai Y."/>
            <person name="Abe K."/>
            <person name="Yokota A."/>
            <person name="Donadio S."/>
            <person name="Cavaletti L."/>
            <person name="Monciardini P."/>
        </authorList>
    </citation>
    <scope>NUCLEOTIDE SEQUENCE [LARGE SCALE GENOMIC DNA]</scope>
    <source>
        <strain evidence="1 2">SOSP1-9</strain>
    </source>
</reference>
<gene>
    <name evidence="1" type="ORF">KSZ_08430</name>
</gene>
<name>A0ABQ3VAC8_9CHLR</name>
<proteinExistence type="predicted"/>
<accession>A0ABQ3VAC8</accession>